<keyword evidence="3" id="KW-1185">Reference proteome</keyword>
<evidence type="ECO:0000313" key="3">
    <source>
        <dbReference type="Proteomes" id="UP000257055"/>
    </source>
</evidence>
<dbReference type="SUPFAM" id="SSF100950">
    <property type="entry name" value="NagB/RpiA/CoA transferase-like"/>
    <property type="match status" value="1"/>
</dbReference>
<protein>
    <submittedName>
        <fullName evidence="2">6-phosphogluconolactonase</fullName>
    </submittedName>
</protein>
<accession>A0A3D8TUA4</accession>
<gene>
    <name evidence="2" type="ORF">UR08_03580</name>
</gene>
<dbReference type="InterPro" id="IPR052960">
    <property type="entry name" value="GlcN6P_deaminase-like"/>
</dbReference>
<dbReference type="AlphaFoldDB" id="A0A3D8TUA4"/>
<dbReference type="Pfam" id="PF01182">
    <property type="entry name" value="Glucosamine_iso"/>
    <property type="match status" value="1"/>
</dbReference>
<dbReference type="EMBL" id="LARY01000001">
    <property type="protein sequence ID" value="RDX02598.1"/>
    <property type="molecule type" value="Genomic_DNA"/>
</dbReference>
<dbReference type="Proteomes" id="UP000257055">
    <property type="component" value="Unassembled WGS sequence"/>
</dbReference>
<dbReference type="GO" id="GO:0005975">
    <property type="term" value="P:carbohydrate metabolic process"/>
    <property type="evidence" value="ECO:0007669"/>
    <property type="project" value="InterPro"/>
</dbReference>
<dbReference type="Gene3D" id="3.40.50.1360">
    <property type="match status" value="1"/>
</dbReference>
<comment type="caution">
    <text evidence="2">The sequence shown here is derived from an EMBL/GenBank/DDBJ whole genome shotgun (WGS) entry which is preliminary data.</text>
</comment>
<reference evidence="3" key="1">
    <citation type="submission" date="2015-04" db="EMBL/GenBank/DDBJ databases">
        <authorList>
            <person name="Schardt J."/>
            <person name="Mueller-Herbst S."/>
            <person name="Scherer S."/>
            <person name="Huptas C."/>
        </authorList>
    </citation>
    <scope>NUCLEOTIDE SEQUENCE [LARGE SCALE GENOMIC DNA]</scope>
    <source>
        <strain evidence="3">Kiel-L1</strain>
    </source>
</reference>
<name>A0A3D8TUA4_9LIST</name>
<dbReference type="PANTHER" id="PTHR42892">
    <property type="entry name" value="GLUCOSAMINE-6-PHOSPHATE DEAMINASE-LIKE PROTEIN BT_0258-RELATED"/>
    <property type="match status" value="1"/>
</dbReference>
<dbReference type="PANTHER" id="PTHR42892:SF1">
    <property type="entry name" value="GLUCOSAMINE-6-PHOSPHATE ISOMERASE"/>
    <property type="match status" value="1"/>
</dbReference>
<dbReference type="InterPro" id="IPR037171">
    <property type="entry name" value="NagB/RpiA_transferase-like"/>
</dbReference>
<evidence type="ECO:0000259" key="1">
    <source>
        <dbReference type="Pfam" id="PF01182"/>
    </source>
</evidence>
<evidence type="ECO:0000313" key="2">
    <source>
        <dbReference type="EMBL" id="RDX02598.1"/>
    </source>
</evidence>
<proteinExistence type="predicted"/>
<dbReference type="RefSeq" id="WP_115752289.1">
    <property type="nucleotide sequence ID" value="NZ_LARY01000001.1"/>
</dbReference>
<feature type="domain" description="Glucosamine/galactosamine-6-phosphate isomerase" evidence="1">
    <location>
        <begin position="24"/>
        <end position="219"/>
    </location>
</feature>
<dbReference type="InterPro" id="IPR006148">
    <property type="entry name" value="Glc/Gal-6P_isomerase"/>
</dbReference>
<dbReference type="NCBIfam" id="NF009022">
    <property type="entry name" value="PRK12358.1"/>
    <property type="match status" value="1"/>
</dbReference>
<sequence length="237" mass="26507">MKLITVKNEQELSELTGELLIGWMLSKQTRFNLSITAGTTPEGVYRYLAPKIEKSRAFRHVHYYNFDEIPSTDPAFIGITMRDLNKLYFNPAKIDASQIHHLTSENYAEHDERLKQDGGLDAILLGIGQDSHYCGNLPGATQFEDQTVKVQATGALRTRISGHFDSPDLVPDHWVTMGPRSIMAARKLVLIALGSQKAEAIWHLVKGPVDSKYPASILKLHPDLTVIADEQAMKEVQ</sequence>
<organism evidence="2 3">
    <name type="scientific">Listeria kieliensis</name>
    <dbReference type="NCBI Taxonomy" id="1621700"/>
    <lineage>
        <taxon>Bacteria</taxon>
        <taxon>Bacillati</taxon>
        <taxon>Bacillota</taxon>
        <taxon>Bacilli</taxon>
        <taxon>Bacillales</taxon>
        <taxon>Listeriaceae</taxon>
        <taxon>Listeria</taxon>
    </lineage>
</organism>